<dbReference type="PANTHER" id="PTHR33577">
    <property type="entry name" value="STERIGMATOCYSTIN BIOSYNTHESIS PEROXIDASE STCC-RELATED"/>
    <property type="match status" value="1"/>
</dbReference>
<dbReference type="Gene3D" id="1.10.489.10">
    <property type="entry name" value="Chloroperoxidase-like"/>
    <property type="match status" value="1"/>
</dbReference>
<comment type="cofactor">
    <cofactor evidence="1">
        <name>heme b</name>
        <dbReference type="ChEBI" id="CHEBI:60344"/>
    </cofactor>
</comment>
<accession>A0A6A4H0T2</accession>
<evidence type="ECO:0000256" key="1">
    <source>
        <dbReference type="ARBA" id="ARBA00001970"/>
    </source>
</evidence>
<organism evidence="9 10">
    <name type="scientific">Gymnopus androsaceus JB14</name>
    <dbReference type="NCBI Taxonomy" id="1447944"/>
    <lineage>
        <taxon>Eukaryota</taxon>
        <taxon>Fungi</taxon>
        <taxon>Dikarya</taxon>
        <taxon>Basidiomycota</taxon>
        <taxon>Agaricomycotina</taxon>
        <taxon>Agaricomycetes</taxon>
        <taxon>Agaricomycetidae</taxon>
        <taxon>Agaricales</taxon>
        <taxon>Marasmiineae</taxon>
        <taxon>Omphalotaceae</taxon>
        <taxon>Gymnopus</taxon>
    </lineage>
</organism>
<comment type="similarity">
    <text evidence="7">Belongs to the chloroperoxidase family.</text>
</comment>
<keyword evidence="6" id="KW-0408">Iron</keyword>
<dbReference type="InterPro" id="IPR000028">
    <property type="entry name" value="Chloroperoxidase"/>
</dbReference>
<evidence type="ECO:0000256" key="3">
    <source>
        <dbReference type="ARBA" id="ARBA00022617"/>
    </source>
</evidence>
<dbReference type="OrthoDB" id="407298at2759"/>
<dbReference type="EMBL" id="ML769631">
    <property type="protein sequence ID" value="KAE9391260.1"/>
    <property type="molecule type" value="Genomic_DNA"/>
</dbReference>
<dbReference type="GO" id="GO:0004601">
    <property type="term" value="F:peroxidase activity"/>
    <property type="evidence" value="ECO:0007669"/>
    <property type="project" value="UniProtKB-KW"/>
</dbReference>
<evidence type="ECO:0000256" key="5">
    <source>
        <dbReference type="ARBA" id="ARBA00023002"/>
    </source>
</evidence>
<keyword evidence="10" id="KW-1185">Reference proteome</keyword>
<evidence type="ECO:0000256" key="4">
    <source>
        <dbReference type="ARBA" id="ARBA00022723"/>
    </source>
</evidence>
<dbReference type="AlphaFoldDB" id="A0A6A4H0T2"/>
<keyword evidence="4" id="KW-0479">Metal-binding</keyword>
<dbReference type="Pfam" id="PF01328">
    <property type="entry name" value="Peroxidase_2"/>
    <property type="match status" value="1"/>
</dbReference>
<dbReference type="InterPro" id="IPR036851">
    <property type="entry name" value="Chloroperoxidase-like_sf"/>
</dbReference>
<evidence type="ECO:0000256" key="2">
    <source>
        <dbReference type="ARBA" id="ARBA00022559"/>
    </source>
</evidence>
<keyword evidence="3" id="KW-0349">Heme</keyword>
<dbReference type="PANTHER" id="PTHR33577:SF1">
    <property type="entry name" value="HEME HALOPEROXIDASE FAMILY PROFILE DOMAIN-CONTAINING PROTEIN"/>
    <property type="match status" value="1"/>
</dbReference>
<protein>
    <recommendedName>
        <fullName evidence="8">Heme haloperoxidase family profile domain-containing protein</fullName>
    </recommendedName>
</protein>
<gene>
    <name evidence="9" type="ORF">BT96DRAFT_1001521</name>
</gene>
<evidence type="ECO:0000256" key="6">
    <source>
        <dbReference type="ARBA" id="ARBA00023004"/>
    </source>
</evidence>
<evidence type="ECO:0000256" key="7">
    <source>
        <dbReference type="ARBA" id="ARBA00025795"/>
    </source>
</evidence>
<name>A0A6A4H0T2_9AGAR</name>
<feature type="domain" description="Heme haloperoxidase family profile" evidence="8">
    <location>
        <begin position="1"/>
        <end position="139"/>
    </location>
</feature>
<keyword evidence="5" id="KW-0560">Oxidoreductase</keyword>
<evidence type="ECO:0000313" key="10">
    <source>
        <dbReference type="Proteomes" id="UP000799118"/>
    </source>
</evidence>
<evidence type="ECO:0000313" key="9">
    <source>
        <dbReference type="EMBL" id="KAE9391260.1"/>
    </source>
</evidence>
<dbReference type="PROSITE" id="PS51405">
    <property type="entry name" value="HEME_HALOPEROXIDASE"/>
    <property type="match status" value="1"/>
</dbReference>
<reference evidence="9" key="1">
    <citation type="journal article" date="2019" name="Environ. Microbiol.">
        <title>Fungal ecological strategies reflected in gene transcription - a case study of two litter decomposers.</title>
        <authorList>
            <person name="Barbi F."/>
            <person name="Kohler A."/>
            <person name="Barry K."/>
            <person name="Baskaran P."/>
            <person name="Daum C."/>
            <person name="Fauchery L."/>
            <person name="Ihrmark K."/>
            <person name="Kuo A."/>
            <person name="LaButti K."/>
            <person name="Lipzen A."/>
            <person name="Morin E."/>
            <person name="Grigoriev I.V."/>
            <person name="Henrissat B."/>
            <person name="Lindahl B."/>
            <person name="Martin F."/>
        </authorList>
    </citation>
    <scope>NUCLEOTIDE SEQUENCE</scope>
    <source>
        <strain evidence="9">JB14</strain>
    </source>
</reference>
<dbReference type="Proteomes" id="UP000799118">
    <property type="component" value="Unassembled WGS sequence"/>
</dbReference>
<sequence>MSRSECCVANHGYIPPSGIVTIDELIQVFGMGTDLALFLGVHGVLLDRNPLSLSFSIGGRPPSACFNQNGLTGSHDNHEADASPTRGDLFGYGDNHDLRMSQFLELYNSASQTHWSITIFPLLASFRVRRFQSSIRSNP</sequence>
<dbReference type="GO" id="GO:0046872">
    <property type="term" value="F:metal ion binding"/>
    <property type="evidence" value="ECO:0007669"/>
    <property type="project" value="UniProtKB-KW"/>
</dbReference>
<proteinExistence type="inferred from homology"/>
<keyword evidence="2" id="KW-0575">Peroxidase</keyword>
<evidence type="ECO:0000259" key="8">
    <source>
        <dbReference type="PROSITE" id="PS51405"/>
    </source>
</evidence>
<dbReference type="SUPFAM" id="SSF47571">
    <property type="entry name" value="Cloroperoxidase"/>
    <property type="match status" value="1"/>
</dbReference>